<dbReference type="Proteomes" id="UP000366872">
    <property type="component" value="Unassembled WGS sequence"/>
</dbReference>
<proteinExistence type="predicted"/>
<gene>
    <name evidence="1" type="ORF">PDESU_01024</name>
</gene>
<name>A0A6C2TYP3_PONDE</name>
<reference evidence="1 2" key="1">
    <citation type="submission" date="2019-04" db="EMBL/GenBank/DDBJ databases">
        <authorList>
            <person name="Van Vliet M D."/>
        </authorList>
    </citation>
    <scope>NUCLEOTIDE SEQUENCE [LARGE SCALE GENOMIC DNA]</scope>
    <source>
        <strain evidence="1 2">F1</strain>
    </source>
</reference>
<evidence type="ECO:0008006" key="3">
    <source>
        <dbReference type="Google" id="ProtNLM"/>
    </source>
</evidence>
<sequence>MKRICIIVGLLGFALVSNGETQEKPSNWHFSGNVVYSSRSLDGTIVSHNAISEGAYGHMVTTGDAMGVDDSQGAMLAIAAQYKRFGIGINYMPTSFEGAGSALVAGSGANAGLFFETPLETKIDVDMLLASAYYNFVQTRDSVFGIGFGLGQTMVDLSISPEVGAALVYDGQLPFGFLRMHFNSRYKRFLYGFALNGLSLDVDGANIVYSDYKVDLGYRLVDRRFKLDLVGGYRLVNFAVDLQGTTSEIAADVSLEGPFVGISAIY</sequence>
<keyword evidence="2" id="KW-1185">Reference proteome</keyword>
<protein>
    <recommendedName>
        <fullName evidence="3">Outer membrane protein beta-barrel domain-containing protein</fullName>
    </recommendedName>
</protein>
<organism evidence="1 2">
    <name type="scientific">Pontiella desulfatans</name>
    <dbReference type="NCBI Taxonomy" id="2750659"/>
    <lineage>
        <taxon>Bacteria</taxon>
        <taxon>Pseudomonadati</taxon>
        <taxon>Kiritimatiellota</taxon>
        <taxon>Kiritimatiellia</taxon>
        <taxon>Kiritimatiellales</taxon>
        <taxon>Pontiellaceae</taxon>
        <taxon>Pontiella</taxon>
    </lineage>
</organism>
<evidence type="ECO:0000313" key="1">
    <source>
        <dbReference type="EMBL" id="VGO12471.1"/>
    </source>
</evidence>
<accession>A0A6C2TYP3</accession>
<evidence type="ECO:0000313" key="2">
    <source>
        <dbReference type="Proteomes" id="UP000366872"/>
    </source>
</evidence>
<dbReference type="AlphaFoldDB" id="A0A6C2TYP3"/>
<dbReference type="EMBL" id="CAAHFG010000001">
    <property type="protein sequence ID" value="VGO12471.1"/>
    <property type="molecule type" value="Genomic_DNA"/>
</dbReference>
<dbReference type="RefSeq" id="WP_136078135.1">
    <property type="nucleotide sequence ID" value="NZ_CAAHFG010000001.1"/>
</dbReference>